<evidence type="ECO:0000313" key="3">
    <source>
        <dbReference type="Proteomes" id="UP000270678"/>
    </source>
</evidence>
<organism evidence="2 3">
    <name type="scientific">Paenibacillus lutimineralis</name>
    <dbReference type="NCBI Taxonomy" id="2707005"/>
    <lineage>
        <taxon>Bacteria</taxon>
        <taxon>Bacillati</taxon>
        <taxon>Bacillota</taxon>
        <taxon>Bacilli</taxon>
        <taxon>Bacillales</taxon>
        <taxon>Paenibacillaceae</taxon>
        <taxon>Paenibacillus</taxon>
    </lineage>
</organism>
<proteinExistence type="predicted"/>
<reference evidence="3" key="1">
    <citation type="submission" date="2018-12" db="EMBL/GenBank/DDBJ databases">
        <title>Complete genome sequence of Paenibacillus sp. MBLB1234.</title>
        <authorList>
            <person name="Nam Y.-D."/>
            <person name="Kang J."/>
            <person name="Chung W.-H."/>
            <person name="Park Y.S."/>
        </authorList>
    </citation>
    <scope>NUCLEOTIDE SEQUENCE [LARGE SCALE GENOMIC DNA]</scope>
    <source>
        <strain evidence="3">MBLB1234</strain>
    </source>
</reference>
<dbReference type="RefSeq" id="WP_126999571.1">
    <property type="nucleotide sequence ID" value="NZ_CP034346.1"/>
</dbReference>
<feature type="chain" id="PRO_5019276124" evidence="1">
    <location>
        <begin position="27"/>
        <end position="125"/>
    </location>
</feature>
<dbReference type="AlphaFoldDB" id="A0A3S9UZF3"/>
<keyword evidence="3" id="KW-1185">Reference proteome</keyword>
<sequence length="125" mass="12811">MKNFKVKVLGAATAIMVMAFAGSASAASVSTSEFGTFTYTLSKSGTTVTANTSITKYTSSTRVITKLEVQDNATGTMLANVERTVTGGSSSSISATNLTATKLAAFSTHEARGNGSVAKYLASTF</sequence>
<protein>
    <submittedName>
        <fullName evidence="2">Uncharacterized protein</fullName>
    </submittedName>
</protein>
<evidence type="ECO:0000313" key="2">
    <source>
        <dbReference type="EMBL" id="AZS15686.1"/>
    </source>
</evidence>
<evidence type="ECO:0000256" key="1">
    <source>
        <dbReference type="SAM" id="SignalP"/>
    </source>
</evidence>
<dbReference type="KEGG" id="plut:EI981_15375"/>
<dbReference type="Proteomes" id="UP000270678">
    <property type="component" value="Chromosome"/>
</dbReference>
<keyword evidence="1" id="KW-0732">Signal</keyword>
<accession>A0A3S9UZF3</accession>
<name>A0A3S9UZF3_9BACL</name>
<gene>
    <name evidence="2" type="ORF">EI981_15375</name>
</gene>
<dbReference type="OrthoDB" id="3035341at2"/>
<feature type="signal peptide" evidence="1">
    <location>
        <begin position="1"/>
        <end position="26"/>
    </location>
</feature>
<dbReference type="EMBL" id="CP034346">
    <property type="protein sequence ID" value="AZS15686.1"/>
    <property type="molecule type" value="Genomic_DNA"/>
</dbReference>